<sequence length="65" mass="7421">MSERATTRLFQQVAPRSKGLSMTIFATVLLILTNLQIPPPMKWLHGFEGSSEWRKLAIVGLWIPR</sequence>
<evidence type="ECO:0000256" key="1">
    <source>
        <dbReference type="SAM" id="Phobius"/>
    </source>
</evidence>
<dbReference type="EMBL" id="EF082614">
    <property type="protein sequence ID" value="ABK21970.1"/>
    <property type="molecule type" value="mRNA"/>
</dbReference>
<dbReference type="AlphaFoldDB" id="A9NMV9"/>
<proteinExistence type="evidence at transcript level"/>
<protein>
    <submittedName>
        <fullName evidence="2">Uncharacterized protein</fullName>
    </submittedName>
</protein>
<keyword evidence="1" id="KW-0812">Transmembrane</keyword>
<organism evidence="2">
    <name type="scientific">Picea sitchensis</name>
    <name type="common">Sitka spruce</name>
    <name type="synonym">Pinus sitchensis</name>
    <dbReference type="NCBI Taxonomy" id="3332"/>
    <lineage>
        <taxon>Eukaryota</taxon>
        <taxon>Viridiplantae</taxon>
        <taxon>Streptophyta</taxon>
        <taxon>Embryophyta</taxon>
        <taxon>Tracheophyta</taxon>
        <taxon>Spermatophyta</taxon>
        <taxon>Pinopsida</taxon>
        <taxon>Pinidae</taxon>
        <taxon>Conifers I</taxon>
        <taxon>Pinales</taxon>
        <taxon>Pinaceae</taxon>
        <taxon>Picea</taxon>
    </lineage>
</organism>
<name>A9NMV9_PICSI</name>
<accession>A9NMV9</accession>
<evidence type="ECO:0000313" key="2">
    <source>
        <dbReference type="EMBL" id="ABK21970.1"/>
    </source>
</evidence>
<feature type="transmembrane region" description="Helical" evidence="1">
    <location>
        <begin position="20"/>
        <end position="37"/>
    </location>
</feature>
<keyword evidence="1" id="KW-0472">Membrane</keyword>
<keyword evidence="1" id="KW-1133">Transmembrane helix</keyword>
<reference evidence="2" key="1">
    <citation type="journal article" date="2008" name="BMC Genomics">
        <title>A conifer genomics resource of 200,000 spruce (Picea spp.) ESTs and 6,464 high-quality, sequence-finished full-length cDNAs for Sitka spruce (Picea sitchensis).</title>
        <authorList>
            <person name="Ralph S.G."/>
            <person name="Chun H.J."/>
            <person name="Kolosova N."/>
            <person name="Cooper D."/>
            <person name="Oddy C."/>
            <person name="Ritland C.E."/>
            <person name="Kirkpatrick R."/>
            <person name="Moore R."/>
            <person name="Barber S."/>
            <person name="Holt R.A."/>
            <person name="Jones S.J."/>
            <person name="Marra M.A."/>
            <person name="Douglas C.J."/>
            <person name="Ritland K."/>
            <person name="Bohlmann J."/>
        </authorList>
    </citation>
    <scope>NUCLEOTIDE SEQUENCE</scope>
    <source>
        <tissue evidence="2">Bark</tissue>
    </source>
</reference>